<name>A0AAE9ZDH8_9PROT</name>
<evidence type="ECO:0000313" key="2">
    <source>
        <dbReference type="EMBL" id="WDI32979.1"/>
    </source>
</evidence>
<accession>A0AAE9ZDH8</accession>
<protein>
    <submittedName>
        <fullName evidence="2">Uncharacterized protein</fullName>
    </submittedName>
</protein>
<evidence type="ECO:0000313" key="3">
    <source>
        <dbReference type="Proteomes" id="UP001214043"/>
    </source>
</evidence>
<dbReference type="Proteomes" id="UP001214043">
    <property type="component" value="Chromosome"/>
</dbReference>
<dbReference type="AlphaFoldDB" id="A0AAE9ZDH8"/>
<proteinExistence type="predicted"/>
<reference evidence="2" key="1">
    <citation type="submission" date="2023-02" db="EMBL/GenBank/DDBJ databases">
        <title>Genome sequence of Hyphococcus flavus.</title>
        <authorList>
            <person name="Rong J.-C."/>
            <person name="Zhao Q."/>
            <person name="Yi M."/>
            <person name="Wu J.-Y."/>
        </authorList>
    </citation>
    <scope>NUCLEOTIDE SEQUENCE</scope>
    <source>
        <strain evidence="2">MCCC 1K03223</strain>
    </source>
</reference>
<feature type="signal peptide" evidence="1">
    <location>
        <begin position="1"/>
        <end position="25"/>
    </location>
</feature>
<keyword evidence="1" id="KW-0732">Signal</keyword>
<evidence type="ECO:0000256" key="1">
    <source>
        <dbReference type="SAM" id="SignalP"/>
    </source>
</evidence>
<feature type="chain" id="PRO_5042146472" evidence="1">
    <location>
        <begin position="26"/>
        <end position="136"/>
    </location>
</feature>
<organism evidence="2 3">
    <name type="scientific">Hyphococcus flavus</name>
    <dbReference type="NCBI Taxonomy" id="1866326"/>
    <lineage>
        <taxon>Bacteria</taxon>
        <taxon>Pseudomonadati</taxon>
        <taxon>Pseudomonadota</taxon>
        <taxon>Alphaproteobacteria</taxon>
        <taxon>Parvularculales</taxon>
        <taxon>Parvularculaceae</taxon>
        <taxon>Hyphococcus</taxon>
    </lineage>
</organism>
<dbReference type="EMBL" id="CP118166">
    <property type="protein sequence ID" value="WDI32979.1"/>
    <property type="molecule type" value="Genomic_DNA"/>
</dbReference>
<gene>
    <name evidence="2" type="ORF">PUV54_07185</name>
</gene>
<dbReference type="RefSeq" id="WP_274494935.1">
    <property type="nucleotide sequence ID" value="NZ_CP118166.1"/>
</dbReference>
<keyword evidence="3" id="KW-1185">Reference proteome</keyword>
<sequence>MTNRTFYASVLAFAAAATMHNGAQAQEAQFDSASLMQKINADLDARNQNFTLAVVNQADANVQSRMAKIENVFAPLTEPSSYDFAATAENTKMNVEFAALEKAEFEVSKKVANIEDPFQPRLPMPPVMIAFDNEGY</sequence>
<dbReference type="KEGG" id="hfl:PUV54_07185"/>